<protein>
    <submittedName>
        <fullName evidence="2">Uncharacterized protein</fullName>
    </submittedName>
</protein>
<keyword evidence="1" id="KW-0812">Transmembrane</keyword>
<name>A0A820LXX4_9BILA</name>
<keyword evidence="1" id="KW-1133">Transmembrane helix</keyword>
<dbReference type="EMBL" id="CAJOBE010053666">
    <property type="protein sequence ID" value="CAF4364989.1"/>
    <property type="molecule type" value="Genomic_DNA"/>
</dbReference>
<comment type="caution">
    <text evidence="2">The sequence shown here is derived from an EMBL/GenBank/DDBJ whole genome shotgun (WGS) entry which is preliminary data.</text>
</comment>
<dbReference type="AlphaFoldDB" id="A0A820LXX4"/>
<dbReference type="Proteomes" id="UP000663874">
    <property type="component" value="Unassembled WGS sequence"/>
</dbReference>
<sequence>PPVLNHIGLPAFIQLFLISAIGCSLSHIFYQRFYDRRPSLPAVGASG</sequence>
<feature type="non-terminal residue" evidence="2">
    <location>
        <position position="1"/>
    </location>
</feature>
<organism evidence="2 3">
    <name type="scientific">Rotaria sordida</name>
    <dbReference type="NCBI Taxonomy" id="392033"/>
    <lineage>
        <taxon>Eukaryota</taxon>
        <taxon>Metazoa</taxon>
        <taxon>Spiralia</taxon>
        <taxon>Gnathifera</taxon>
        <taxon>Rotifera</taxon>
        <taxon>Eurotatoria</taxon>
        <taxon>Bdelloidea</taxon>
        <taxon>Philodinida</taxon>
        <taxon>Philodinidae</taxon>
        <taxon>Rotaria</taxon>
    </lineage>
</organism>
<reference evidence="2" key="1">
    <citation type="submission" date="2021-02" db="EMBL/GenBank/DDBJ databases">
        <authorList>
            <person name="Nowell W R."/>
        </authorList>
    </citation>
    <scope>NUCLEOTIDE SEQUENCE</scope>
</reference>
<keyword evidence="1" id="KW-0472">Membrane</keyword>
<accession>A0A820LXX4</accession>
<evidence type="ECO:0000256" key="1">
    <source>
        <dbReference type="SAM" id="Phobius"/>
    </source>
</evidence>
<gene>
    <name evidence="2" type="ORF">FNK824_LOCUS42794</name>
</gene>
<evidence type="ECO:0000313" key="3">
    <source>
        <dbReference type="Proteomes" id="UP000663874"/>
    </source>
</evidence>
<evidence type="ECO:0000313" key="2">
    <source>
        <dbReference type="EMBL" id="CAF4364989.1"/>
    </source>
</evidence>
<proteinExistence type="predicted"/>
<feature type="transmembrane region" description="Helical" evidence="1">
    <location>
        <begin position="12"/>
        <end position="30"/>
    </location>
</feature>